<dbReference type="Gene3D" id="1.20.120.20">
    <property type="entry name" value="Apolipoprotein"/>
    <property type="match status" value="1"/>
</dbReference>
<keyword evidence="2" id="KW-0472">Membrane</keyword>
<feature type="compositionally biased region" description="Basic and acidic residues" evidence="1">
    <location>
        <begin position="192"/>
        <end position="205"/>
    </location>
</feature>
<proteinExistence type="predicted"/>
<evidence type="ECO:0000313" key="4">
    <source>
        <dbReference type="Proteomes" id="UP000736335"/>
    </source>
</evidence>
<evidence type="ECO:0008006" key="5">
    <source>
        <dbReference type="Google" id="ProtNLM"/>
    </source>
</evidence>
<sequence>MTSHLVIWPGGRAIKEQNARLLFLHLTTTILFAMHSLRSATRPITRSVSRRFSTTVPPLKPGPGTPPSEDSKNTALYVGTAAVGLGGLYYYYFMSSSHARSDAERVKQKSRELGETAKDSAHHKLQQGQDKVDEYRASGKEKLDRTRQEAERAKDDARDGARDVKSTVSEYGHDAQRKFDEYKTSAHNTLADARDNTEKKLEEAKSTGSSWLSWGSSNANNAKKEGAEKIKEGAETVKQKADKHS</sequence>
<dbReference type="OrthoDB" id="3266879at2759"/>
<keyword evidence="2" id="KW-1133">Transmembrane helix</keyword>
<protein>
    <recommendedName>
        <fullName evidence="5">Late embryogenesis abundant protein</fullName>
    </recommendedName>
</protein>
<feature type="transmembrane region" description="Helical" evidence="2">
    <location>
        <begin position="21"/>
        <end position="37"/>
    </location>
</feature>
<dbReference type="EMBL" id="WIUZ02000001">
    <property type="protein sequence ID" value="KAF9792577.1"/>
    <property type="molecule type" value="Genomic_DNA"/>
</dbReference>
<dbReference type="Proteomes" id="UP000736335">
    <property type="component" value="Unassembled WGS sequence"/>
</dbReference>
<evidence type="ECO:0000256" key="1">
    <source>
        <dbReference type="SAM" id="MobiDB-lite"/>
    </source>
</evidence>
<evidence type="ECO:0000313" key="3">
    <source>
        <dbReference type="EMBL" id="KAF9792577.1"/>
    </source>
</evidence>
<feature type="region of interest" description="Disordered" evidence="1">
    <location>
        <begin position="103"/>
        <end position="245"/>
    </location>
</feature>
<organism evidence="3 4">
    <name type="scientific">Thelephora terrestris</name>
    <dbReference type="NCBI Taxonomy" id="56493"/>
    <lineage>
        <taxon>Eukaryota</taxon>
        <taxon>Fungi</taxon>
        <taxon>Dikarya</taxon>
        <taxon>Basidiomycota</taxon>
        <taxon>Agaricomycotina</taxon>
        <taxon>Agaricomycetes</taxon>
        <taxon>Thelephorales</taxon>
        <taxon>Thelephoraceae</taxon>
        <taxon>Thelephora</taxon>
    </lineage>
</organism>
<keyword evidence="2" id="KW-0812">Transmembrane</keyword>
<feature type="compositionally biased region" description="Basic and acidic residues" evidence="1">
    <location>
        <begin position="103"/>
        <end position="122"/>
    </location>
</feature>
<evidence type="ECO:0000256" key="2">
    <source>
        <dbReference type="SAM" id="Phobius"/>
    </source>
</evidence>
<feature type="compositionally biased region" description="Low complexity" evidence="1">
    <location>
        <begin position="206"/>
        <end position="221"/>
    </location>
</feature>
<name>A0A9P6HRK2_9AGAM</name>
<dbReference type="AlphaFoldDB" id="A0A9P6HRK2"/>
<accession>A0A9P6HRK2</accession>
<reference evidence="3" key="1">
    <citation type="journal article" date="2020" name="Nat. Commun.">
        <title>Large-scale genome sequencing of mycorrhizal fungi provides insights into the early evolution of symbiotic traits.</title>
        <authorList>
            <person name="Miyauchi S."/>
            <person name="Kiss E."/>
            <person name="Kuo A."/>
            <person name="Drula E."/>
            <person name="Kohler A."/>
            <person name="Sanchez-Garcia M."/>
            <person name="Morin E."/>
            <person name="Andreopoulos B."/>
            <person name="Barry K.W."/>
            <person name="Bonito G."/>
            <person name="Buee M."/>
            <person name="Carver A."/>
            <person name="Chen C."/>
            <person name="Cichocki N."/>
            <person name="Clum A."/>
            <person name="Culley D."/>
            <person name="Crous P.W."/>
            <person name="Fauchery L."/>
            <person name="Girlanda M."/>
            <person name="Hayes R.D."/>
            <person name="Keri Z."/>
            <person name="LaButti K."/>
            <person name="Lipzen A."/>
            <person name="Lombard V."/>
            <person name="Magnuson J."/>
            <person name="Maillard F."/>
            <person name="Murat C."/>
            <person name="Nolan M."/>
            <person name="Ohm R.A."/>
            <person name="Pangilinan J."/>
            <person name="Pereira M.F."/>
            <person name="Perotto S."/>
            <person name="Peter M."/>
            <person name="Pfister S."/>
            <person name="Riley R."/>
            <person name="Sitrit Y."/>
            <person name="Stielow J.B."/>
            <person name="Szollosi G."/>
            <person name="Zifcakova L."/>
            <person name="Stursova M."/>
            <person name="Spatafora J.W."/>
            <person name="Tedersoo L."/>
            <person name="Vaario L.M."/>
            <person name="Yamada A."/>
            <person name="Yan M."/>
            <person name="Wang P."/>
            <person name="Xu J."/>
            <person name="Bruns T."/>
            <person name="Baldrian P."/>
            <person name="Vilgalys R."/>
            <person name="Dunand C."/>
            <person name="Henrissat B."/>
            <person name="Grigoriev I.V."/>
            <person name="Hibbett D."/>
            <person name="Nagy L.G."/>
            <person name="Martin F.M."/>
        </authorList>
    </citation>
    <scope>NUCLEOTIDE SEQUENCE</scope>
    <source>
        <strain evidence="3">UH-Tt-Lm1</strain>
    </source>
</reference>
<comment type="caution">
    <text evidence="3">The sequence shown here is derived from an EMBL/GenBank/DDBJ whole genome shotgun (WGS) entry which is preliminary data.</text>
</comment>
<reference evidence="3" key="2">
    <citation type="submission" date="2020-11" db="EMBL/GenBank/DDBJ databases">
        <authorList>
            <consortium name="DOE Joint Genome Institute"/>
            <person name="Kuo A."/>
            <person name="Miyauchi S."/>
            <person name="Kiss E."/>
            <person name="Drula E."/>
            <person name="Kohler A."/>
            <person name="Sanchez-Garcia M."/>
            <person name="Andreopoulos B."/>
            <person name="Barry K.W."/>
            <person name="Bonito G."/>
            <person name="Buee M."/>
            <person name="Carver A."/>
            <person name="Chen C."/>
            <person name="Cichocki N."/>
            <person name="Clum A."/>
            <person name="Culley D."/>
            <person name="Crous P.W."/>
            <person name="Fauchery L."/>
            <person name="Girlanda M."/>
            <person name="Hayes R."/>
            <person name="Keri Z."/>
            <person name="Labutti K."/>
            <person name="Lipzen A."/>
            <person name="Lombard V."/>
            <person name="Magnuson J."/>
            <person name="Maillard F."/>
            <person name="Morin E."/>
            <person name="Murat C."/>
            <person name="Nolan M."/>
            <person name="Ohm R."/>
            <person name="Pangilinan J."/>
            <person name="Pereira M."/>
            <person name="Perotto S."/>
            <person name="Peter M."/>
            <person name="Riley R."/>
            <person name="Sitrit Y."/>
            <person name="Stielow B."/>
            <person name="Szollosi G."/>
            <person name="Zifcakova L."/>
            <person name="Stursova M."/>
            <person name="Spatafora J.W."/>
            <person name="Tedersoo L."/>
            <person name="Vaario L.-M."/>
            <person name="Yamada A."/>
            <person name="Yan M."/>
            <person name="Wang P."/>
            <person name="Xu J."/>
            <person name="Bruns T."/>
            <person name="Baldrian P."/>
            <person name="Vilgalys R."/>
            <person name="Henrissat B."/>
            <person name="Grigoriev I.V."/>
            <person name="Hibbett D."/>
            <person name="Nagy L.G."/>
            <person name="Martin F.M."/>
        </authorList>
    </citation>
    <scope>NUCLEOTIDE SEQUENCE</scope>
    <source>
        <strain evidence="3">UH-Tt-Lm1</strain>
    </source>
</reference>
<keyword evidence="4" id="KW-1185">Reference proteome</keyword>
<feature type="region of interest" description="Disordered" evidence="1">
    <location>
        <begin position="48"/>
        <end position="72"/>
    </location>
</feature>
<feature type="transmembrane region" description="Helical" evidence="2">
    <location>
        <begin position="74"/>
        <end position="92"/>
    </location>
</feature>
<feature type="compositionally biased region" description="Basic and acidic residues" evidence="1">
    <location>
        <begin position="130"/>
        <end position="184"/>
    </location>
</feature>
<feature type="compositionally biased region" description="Basic and acidic residues" evidence="1">
    <location>
        <begin position="222"/>
        <end position="245"/>
    </location>
</feature>
<gene>
    <name evidence="3" type="ORF">BJ322DRAFT_1030063</name>
</gene>